<accession>A0A841DCU7</accession>
<gene>
    <name evidence="2" type="ORF">FHS22_007208</name>
</gene>
<comment type="caution">
    <text evidence="2">The sequence shown here is derived from an EMBL/GenBank/DDBJ whole genome shotgun (WGS) entry which is preliminary data.</text>
</comment>
<reference evidence="2 3" key="1">
    <citation type="submission" date="2020-08" db="EMBL/GenBank/DDBJ databases">
        <title>Genomic Encyclopedia of Type Strains, Phase III (KMG-III): the genomes of soil and plant-associated and newly described type strains.</title>
        <authorList>
            <person name="Whitman W."/>
        </authorList>
    </citation>
    <scope>NUCLEOTIDE SEQUENCE [LARGE SCALE GENOMIC DNA]</scope>
    <source>
        <strain evidence="2 3">CECT 3303</strain>
    </source>
</reference>
<feature type="region of interest" description="Disordered" evidence="1">
    <location>
        <begin position="8"/>
        <end position="31"/>
    </location>
</feature>
<keyword evidence="3" id="KW-1185">Reference proteome</keyword>
<evidence type="ECO:0000313" key="3">
    <source>
        <dbReference type="Proteomes" id="UP000562352"/>
    </source>
</evidence>
<protein>
    <recommendedName>
        <fullName evidence="4">Ribosomal protein L7/L12 C-terminal domain-containing protein</fullName>
    </recommendedName>
</protein>
<name>A0A841DCU7_PLAVE</name>
<proteinExistence type="predicted"/>
<dbReference type="RefSeq" id="WP_184948597.1">
    <property type="nucleotide sequence ID" value="NZ_JACHJJ010000042.1"/>
</dbReference>
<evidence type="ECO:0000313" key="2">
    <source>
        <dbReference type="EMBL" id="MBB5967890.1"/>
    </source>
</evidence>
<dbReference type="Gene3D" id="3.30.1390.10">
    <property type="match status" value="1"/>
</dbReference>
<dbReference type="AlphaFoldDB" id="A0A841DCU7"/>
<dbReference type="InterPro" id="IPR014719">
    <property type="entry name" value="Ribosomal_bL12_C/ClpS-like"/>
</dbReference>
<sequence>MIVGGLLLSRRTGRSRPLPPPGPLAPRMGPGDLRTQAQALIAQGKQIHAVKLVREQTGMRLVEAKRYVDDLAAGRMPATPPAFPAPPGVPRGGDLADRVRGLKASGRAEQAVLLVRGETGMAEDEARSFVDAIR</sequence>
<dbReference type="EMBL" id="JACHJJ010000042">
    <property type="protein sequence ID" value="MBB5967890.1"/>
    <property type="molecule type" value="Genomic_DNA"/>
</dbReference>
<evidence type="ECO:0008006" key="4">
    <source>
        <dbReference type="Google" id="ProtNLM"/>
    </source>
</evidence>
<dbReference type="Proteomes" id="UP000562352">
    <property type="component" value="Unassembled WGS sequence"/>
</dbReference>
<organism evidence="2 3">
    <name type="scientific">Planomonospora venezuelensis</name>
    <dbReference type="NCBI Taxonomy" id="1999"/>
    <lineage>
        <taxon>Bacteria</taxon>
        <taxon>Bacillati</taxon>
        <taxon>Actinomycetota</taxon>
        <taxon>Actinomycetes</taxon>
        <taxon>Streptosporangiales</taxon>
        <taxon>Streptosporangiaceae</taxon>
        <taxon>Planomonospora</taxon>
    </lineage>
</organism>
<evidence type="ECO:0000256" key="1">
    <source>
        <dbReference type="SAM" id="MobiDB-lite"/>
    </source>
</evidence>